<sequence>MTELIHPALARLDRASSDLVECGALTAQLTDAEGRLESAETLCQRLVRRLADEEQDVDRLEGVSVRRLITAARGTREADLDRERAEVDTAASRLARAEVERDAVRSEVEELRGRLHLLEDAEASYELALADVVAAADVSRLTGIDPTAGPGPTIDPQLVVRAANLLARRRERREVAQAVLAGHAAVRVLHDALSALRSASSWSTWDTLAGGGLISSAVKHQRMDEARARIERAGPALATFSRELDDLGLPGIVLPSTDGLTRGVDIFFDNIFTDVAVGRRISASLRSVEQVLGHVAEVVRELEGRQRDLAQHGPLD</sequence>
<feature type="coiled-coil region" evidence="1">
    <location>
        <begin position="29"/>
        <end position="121"/>
    </location>
</feature>
<comment type="caution">
    <text evidence="2">The sequence shown here is derived from an EMBL/GenBank/DDBJ whole genome shotgun (WGS) entry which is preliminary data.</text>
</comment>
<dbReference type="RefSeq" id="WP_272463711.1">
    <property type="nucleotide sequence ID" value="NZ_JAPFQL010000113.1"/>
</dbReference>
<dbReference type="EMBL" id="JAPFQL010000113">
    <property type="protein sequence ID" value="MDC5699152.1"/>
    <property type="molecule type" value="Genomic_DNA"/>
</dbReference>
<reference evidence="2 3" key="1">
    <citation type="submission" date="2022-11" db="EMBL/GenBank/DDBJ databases">
        <title>Anaerobic phenanthrene biodegradation by a DNRA strain PheN6.</title>
        <authorList>
            <person name="Zhang Z."/>
        </authorList>
    </citation>
    <scope>NUCLEOTIDE SEQUENCE [LARGE SCALE GENOMIC DNA]</scope>
    <source>
        <strain evidence="2 3">PheN6</strain>
    </source>
</reference>
<evidence type="ECO:0000256" key="1">
    <source>
        <dbReference type="SAM" id="Coils"/>
    </source>
</evidence>
<keyword evidence="1" id="KW-0175">Coiled coil</keyword>
<organism evidence="2 3">
    <name type="scientific">Intrasporangium calvum</name>
    <dbReference type="NCBI Taxonomy" id="53358"/>
    <lineage>
        <taxon>Bacteria</taxon>
        <taxon>Bacillati</taxon>
        <taxon>Actinomycetota</taxon>
        <taxon>Actinomycetes</taxon>
        <taxon>Micrococcales</taxon>
        <taxon>Intrasporangiaceae</taxon>
        <taxon>Intrasporangium</taxon>
    </lineage>
</organism>
<accession>A0ABT5GLU9</accession>
<evidence type="ECO:0000313" key="3">
    <source>
        <dbReference type="Proteomes" id="UP001150259"/>
    </source>
</evidence>
<keyword evidence="3" id="KW-1185">Reference proteome</keyword>
<dbReference type="Proteomes" id="UP001150259">
    <property type="component" value="Unassembled WGS sequence"/>
</dbReference>
<gene>
    <name evidence="2" type="ORF">OO014_18030</name>
</gene>
<evidence type="ECO:0000313" key="2">
    <source>
        <dbReference type="EMBL" id="MDC5699152.1"/>
    </source>
</evidence>
<proteinExistence type="predicted"/>
<name>A0ABT5GLU9_9MICO</name>
<protein>
    <submittedName>
        <fullName evidence="2">Uncharacterized protein</fullName>
    </submittedName>
</protein>